<dbReference type="InterPro" id="IPR023780">
    <property type="entry name" value="Chromo_domain"/>
</dbReference>
<comment type="subcellular location">
    <subcellularLocation>
        <location evidence="2">Chromosome</location>
    </subcellularLocation>
    <subcellularLocation>
        <location evidence="1">Nucleus</location>
    </subcellularLocation>
</comment>
<feature type="compositionally biased region" description="Low complexity" evidence="5">
    <location>
        <begin position="213"/>
        <end position="228"/>
    </location>
</feature>
<evidence type="ECO:0000256" key="2">
    <source>
        <dbReference type="ARBA" id="ARBA00004286"/>
    </source>
</evidence>
<dbReference type="RefSeq" id="XP_016979985.1">
    <property type="nucleotide sequence ID" value="XM_017124496.1"/>
</dbReference>
<dbReference type="SMART" id="SM00298">
    <property type="entry name" value="CHROMO"/>
    <property type="match status" value="2"/>
</dbReference>
<dbReference type="GeneID" id="108045239"/>
<dbReference type="SUPFAM" id="SSF54160">
    <property type="entry name" value="Chromo domain-like"/>
    <property type="match status" value="2"/>
</dbReference>
<dbReference type="OrthoDB" id="5376140at2759"/>
<evidence type="ECO:0000256" key="3">
    <source>
        <dbReference type="ARBA" id="ARBA00022454"/>
    </source>
</evidence>
<keyword evidence="3" id="KW-0158">Chromosome</keyword>
<dbReference type="InterPro" id="IPR051219">
    <property type="entry name" value="Heterochromatin_chromo-domain"/>
</dbReference>
<dbReference type="InterPro" id="IPR023779">
    <property type="entry name" value="Chromodomain_CS"/>
</dbReference>
<feature type="region of interest" description="Disordered" evidence="5">
    <location>
        <begin position="195"/>
        <end position="234"/>
    </location>
</feature>
<feature type="compositionally biased region" description="Low complexity" evidence="5">
    <location>
        <begin position="48"/>
        <end position="58"/>
    </location>
</feature>
<dbReference type="Pfam" id="PF00385">
    <property type="entry name" value="Chromo"/>
    <property type="match status" value="2"/>
</dbReference>
<evidence type="ECO:0000256" key="4">
    <source>
        <dbReference type="ARBA" id="ARBA00023242"/>
    </source>
</evidence>
<dbReference type="Proteomes" id="UP001652680">
    <property type="component" value="Unassembled WGS sequence"/>
</dbReference>
<evidence type="ECO:0000259" key="6">
    <source>
        <dbReference type="PROSITE" id="PS50013"/>
    </source>
</evidence>
<feature type="domain" description="Chromo" evidence="6">
    <location>
        <begin position="145"/>
        <end position="203"/>
    </location>
</feature>
<dbReference type="PANTHER" id="PTHR22812">
    <property type="entry name" value="CHROMOBOX PROTEIN"/>
    <property type="match status" value="1"/>
</dbReference>
<reference evidence="9" key="2">
    <citation type="submission" date="2025-04" db="UniProtKB">
        <authorList>
            <consortium name="RefSeq"/>
        </authorList>
    </citation>
    <scope>IDENTIFICATION</scope>
</reference>
<name>A0A6P4EP87_DRORH</name>
<reference evidence="8" key="1">
    <citation type="journal article" date="2021" name="Elife">
        <title>Highly contiguous assemblies of 101 drosophilid genomes.</title>
        <authorList>
            <person name="Kim B.Y."/>
            <person name="Wang J.R."/>
            <person name="Miller D.E."/>
            <person name="Barmina O."/>
            <person name="Delaney E."/>
            <person name="Thompson A."/>
            <person name="Comeault A.A."/>
            <person name="Peede D."/>
            <person name="D'Agostino E.R."/>
            <person name="Pelaez J."/>
            <person name="Aguilar J.M."/>
            <person name="Haji D."/>
            <person name="Matsunaga T."/>
            <person name="Armstrong E.E."/>
            <person name="Zych M."/>
            <person name="Ogawa Y."/>
            <person name="Stamenkovic-Radak M."/>
            <person name="Jelic M."/>
            <person name="Veselinovic M.S."/>
            <person name="Tanaskovic M."/>
            <person name="Eric P."/>
            <person name="Gao J.J."/>
            <person name="Katoh T.K."/>
            <person name="Toda M.J."/>
            <person name="Watabe H."/>
            <person name="Watada M."/>
            <person name="Davis J.S."/>
            <person name="Moyle L.C."/>
            <person name="Manoli G."/>
            <person name="Bertolini E."/>
            <person name="Kostal V."/>
            <person name="Hawley R.S."/>
            <person name="Takahashi A."/>
            <person name="Jones C.D."/>
            <person name="Price D.K."/>
            <person name="Whiteman N."/>
            <person name="Kopp A."/>
            <person name="Matute D.R."/>
            <person name="Petrov D.A."/>
        </authorList>
    </citation>
    <scope>NUCLEOTIDE SEQUENCE [LARGE SCALE GENOMIC DNA]</scope>
</reference>
<evidence type="ECO:0000256" key="5">
    <source>
        <dbReference type="SAM" id="MobiDB-lite"/>
    </source>
</evidence>
<evidence type="ECO:0000313" key="9">
    <source>
        <dbReference type="RefSeq" id="XP_016979985.1"/>
    </source>
</evidence>
<dbReference type="PROSITE" id="PS50013">
    <property type="entry name" value="CHROMO_2"/>
    <property type="match status" value="2"/>
</dbReference>
<dbReference type="GO" id="GO:0005634">
    <property type="term" value="C:nucleus"/>
    <property type="evidence" value="ECO:0007669"/>
    <property type="project" value="UniProtKB-SubCell"/>
</dbReference>
<dbReference type="Gene3D" id="2.40.50.40">
    <property type="match status" value="2"/>
</dbReference>
<reference evidence="7" key="3">
    <citation type="submission" date="2025-05" db="UniProtKB">
        <authorList>
            <consortium name="EnsemblMetazoa"/>
        </authorList>
    </citation>
    <scope>IDENTIFICATION</scope>
</reference>
<dbReference type="EnsemblMetazoa" id="XM_017124496.2">
    <property type="protein sequence ID" value="XP_016979985.1"/>
    <property type="gene ID" value="LOC108045239"/>
</dbReference>
<dbReference type="PROSITE" id="PS00598">
    <property type="entry name" value="CHROMO_1"/>
    <property type="match status" value="2"/>
</dbReference>
<dbReference type="GO" id="GO:0005694">
    <property type="term" value="C:chromosome"/>
    <property type="evidence" value="ECO:0007669"/>
    <property type="project" value="UniProtKB-SubCell"/>
</dbReference>
<dbReference type="InterPro" id="IPR000953">
    <property type="entry name" value="Chromo/chromo_shadow_dom"/>
</dbReference>
<dbReference type="InterPro" id="IPR016197">
    <property type="entry name" value="Chromo-like_dom_sf"/>
</dbReference>
<evidence type="ECO:0000313" key="8">
    <source>
        <dbReference type="Proteomes" id="UP001652680"/>
    </source>
</evidence>
<gene>
    <name evidence="9" type="primary">LOC108045239</name>
    <name evidence="7" type="synonym">108045239</name>
</gene>
<proteinExistence type="predicted"/>
<feature type="region of interest" description="Disordered" evidence="5">
    <location>
        <begin position="1"/>
        <end position="144"/>
    </location>
</feature>
<feature type="domain" description="Chromo" evidence="6">
    <location>
        <begin position="239"/>
        <end position="297"/>
    </location>
</feature>
<keyword evidence="8" id="KW-1185">Reference proteome</keyword>
<feature type="compositionally biased region" description="Basic residues" evidence="5">
    <location>
        <begin position="203"/>
        <end position="212"/>
    </location>
</feature>
<dbReference type="AlphaFoldDB" id="A0A6P4EP87"/>
<organism evidence="9">
    <name type="scientific">Drosophila rhopaloa</name>
    <name type="common">Fruit fly</name>
    <dbReference type="NCBI Taxonomy" id="1041015"/>
    <lineage>
        <taxon>Eukaryota</taxon>
        <taxon>Metazoa</taxon>
        <taxon>Ecdysozoa</taxon>
        <taxon>Arthropoda</taxon>
        <taxon>Hexapoda</taxon>
        <taxon>Insecta</taxon>
        <taxon>Pterygota</taxon>
        <taxon>Neoptera</taxon>
        <taxon>Endopterygota</taxon>
        <taxon>Diptera</taxon>
        <taxon>Brachycera</taxon>
        <taxon>Muscomorpha</taxon>
        <taxon>Ephydroidea</taxon>
        <taxon>Drosophilidae</taxon>
        <taxon>Drosophila</taxon>
        <taxon>Sophophora</taxon>
    </lineage>
</organism>
<protein>
    <submittedName>
        <fullName evidence="9">M-phase phosphoprotein 8 isoform X1</fullName>
    </submittedName>
</protein>
<dbReference type="CDD" id="cd00024">
    <property type="entry name" value="CD_CSD"/>
    <property type="match status" value="2"/>
</dbReference>
<dbReference type="OMA" id="TYHECDE"/>
<evidence type="ECO:0000313" key="7">
    <source>
        <dbReference type="EnsemblMetazoa" id="XP_016979985.1"/>
    </source>
</evidence>
<feature type="compositionally biased region" description="Basic and acidic residues" evidence="5">
    <location>
        <begin position="8"/>
        <end position="24"/>
    </location>
</feature>
<accession>A0A6P4EP87</accession>
<sequence length="342" mass="37858">MVKLGKKRVVEELTRKKLESEGKRKNGAAPESDNEEKDQPGSNGDTISSASQSTASSAKKPLAKRKARSTVRSGSDDSDDLPLNGNKASSAGVGASAPKKRKLEKPKATSHTSAAKNGKKAAPEDLVDDVELANSDDEPEAEEEYEVEAIIGHKTMRGASYFLVRWKGYNKDSDTWEPEIDLNCDDLIAQFRAKNSKPDAKSKAKPPLKVVKKSGAGVRGRPPGGAKKTATPADPEKEWVVERIIDFVDDEEGGLYRIRWKGFGAKDDTWEPESNLSCEGLIEKFKRDLVTQKNVDTKELRESPKKTKRLVNEYYPRTNLHNRIERSSKRAAAKNRVFYGED</sequence>
<keyword evidence="4" id="KW-0539">Nucleus</keyword>
<evidence type="ECO:0000256" key="1">
    <source>
        <dbReference type="ARBA" id="ARBA00004123"/>
    </source>
</evidence>
<feature type="compositionally biased region" description="Acidic residues" evidence="5">
    <location>
        <begin position="125"/>
        <end position="144"/>
    </location>
</feature>